<comment type="caution">
    <text evidence="1">The sequence shown here is derived from an EMBL/GenBank/DDBJ whole genome shotgun (WGS) entry which is preliminary data.</text>
</comment>
<dbReference type="OrthoDB" id="3253434at2759"/>
<evidence type="ECO:0000313" key="1">
    <source>
        <dbReference type="EMBL" id="KAJ3494694.1"/>
    </source>
</evidence>
<dbReference type="Proteomes" id="UP001148786">
    <property type="component" value="Unassembled WGS sequence"/>
</dbReference>
<reference evidence="1" key="1">
    <citation type="submission" date="2022-07" db="EMBL/GenBank/DDBJ databases">
        <title>Genome Sequence of Agrocybe chaxingu.</title>
        <authorList>
            <person name="Buettner E."/>
        </authorList>
    </citation>
    <scope>NUCLEOTIDE SEQUENCE</scope>
    <source>
        <strain evidence="1">MP-N11</strain>
    </source>
</reference>
<dbReference type="AlphaFoldDB" id="A0A9W8MQL9"/>
<organism evidence="1 2">
    <name type="scientific">Agrocybe chaxingu</name>
    <dbReference type="NCBI Taxonomy" id="84603"/>
    <lineage>
        <taxon>Eukaryota</taxon>
        <taxon>Fungi</taxon>
        <taxon>Dikarya</taxon>
        <taxon>Basidiomycota</taxon>
        <taxon>Agaricomycotina</taxon>
        <taxon>Agaricomycetes</taxon>
        <taxon>Agaricomycetidae</taxon>
        <taxon>Agaricales</taxon>
        <taxon>Agaricineae</taxon>
        <taxon>Strophariaceae</taxon>
        <taxon>Agrocybe</taxon>
    </lineage>
</organism>
<name>A0A9W8MQL9_9AGAR</name>
<dbReference type="EMBL" id="JANKHO010002102">
    <property type="protein sequence ID" value="KAJ3494694.1"/>
    <property type="molecule type" value="Genomic_DNA"/>
</dbReference>
<keyword evidence="2" id="KW-1185">Reference proteome</keyword>
<accession>A0A9W8MQL9</accession>
<protein>
    <submittedName>
        <fullName evidence="1">Uncharacterized protein</fullName>
    </submittedName>
</protein>
<sequence length="140" mass="14575">MTTASAASQGASDFSALVTTCAAPILKTLASAAMASFAPSTILTPAHPVEHLSSPPLAIKDELAACMKAFAAARAIAGEVIDHAVDGLNEVCYTLDIMGEVKHERLQSLTGLPEGHAIALHKFACEWCGKIDAKRAHHTV</sequence>
<proteinExistence type="predicted"/>
<evidence type="ECO:0000313" key="2">
    <source>
        <dbReference type="Proteomes" id="UP001148786"/>
    </source>
</evidence>
<gene>
    <name evidence="1" type="ORF">NLJ89_g10751</name>
</gene>